<sequence>MLTGITRPRLLLRTARLGTLDYARARDLRRILRVPVTPKPGADCLAQLIELEEIHNARRLRPLHEVGSPWRAARHIEVLIALLAEAQLLTASLRPRP</sequence>
<dbReference type="AlphaFoldDB" id="A0A2T8HX94"/>
<dbReference type="EMBL" id="QDKM01000002">
    <property type="protein sequence ID" value="PVH29982.1"/>
    <property type="molecule type" value="Genomic_DNA"/>
</dbReference>
<gene>
    <name evidence="1" type="ORF">DDE20_06045</name>
</gene>
<organism evidence="1 2">
    <name type="scientific">Pararhodobacter oceanensis</name>
    <dbReference type="NCBI Taxonomy" id="2172121"/>
    <lineage>
        <taxon>Bacteria</taxon>
        <taxon>Pseudomonadati</taxon>
        <taxon>Pseudomonadota</taxon>
        <taxon>Alphaproteobacteria</taxon>
        <taxon>Rhodobacterales</taxon>
        <taxon>Paracoccaceae</taxon>
        <taxon>Pararhodobacter</taxon>
    </lineage>
</organism>
<protein>
    <submittedName>
        <fullName evidence="1">Uncharacterized protein</fullName>
    </submittedName>
</protein>
<evidence type="ECO:0000313" key="1">
    <source>
        <dbReference type="EMBL" id="PVH29982.1"/>
    </source>
</evidence>
<accession>A0A2T8HX94</accession>
<dbReference type="InterPro" id="IPR045516">
    <property type="entry name" value="DUF6477"/>
</dbReference>
<keyword evidence="2" id="KW-1185">Reference proteome</keyword>
<dbReference type="OrthoDB" id="7875218at2"/>
<name>A0A2T8HX94_9RHOB</name>
<dbReference type="Pfam" id="PF20083">
    <property type="entry name" value="DUF6477"/>
    <property type="match status" value="1"/>
</dbReference>
<proteinExistence type="predicted"/>
<comment type="caution">
    <text evidence="1">The sequence shown here is derived from an EMBL/GenBank/DDBJ whole genome shotgun (WGS) entry which is preliminary data.</text>
</comment>
<reference evidence="1 2" key="1">
    <citation type="submission" date="2018-04" db="EMBL/GenBank/DDBJ databases">
        <title>Pararhodobacter oceanense sp. nov., isolated from marine intertidal sediment.</title>
        <authorList>
            <person name="Wang X.-L."/>
            <person name="Du Z.-J."/>
        </authorList>
    </citation>
    <scope>NUCLEOTIDE SEQUENCE [LARGE SCALE GENOMIC DNA]</scope>
    <source>
        <strain evidence="1 2">AM505</strain>
    </source>
</reference>
<dbReference type="Proteomes" id="UP000245911">
    <property type="component" value="Unassembled WGS sequence"/>
</dbReference>
<evidence type="ECO:0000313" key="2">
    <source>
        <dbReference type="Proteomes" id="UP000245911"/>
    </source>
</evidence>